<protein>
    <submittedName>
        <fullName evidence="3">Restriction endonuclease</fullName>
    </submittedName>
</protein>
<dbReference type="InterPro" id="IPR007560">
    <property type="entry name" value="Restrct_endonuc_IV_Mrr"/>
</dbReference>
<feature type="region of interest" description="Disordered" evidence="1">
    <location>
        <begin position="1"/>
        <end position="22"/>
    </location>
</feature>
<organism evidence="3 4">
    <name type="scientific">Ferrithrix thermotolerans DSM 19514</name>
    <dbReference type="NCBI Taxonomy" id="1121881"/>
    <lineage>
        <taxon>Bacteria</taxon>
        <taxon>Bacillati</taxon>
        <taxon>Actinomycetota</taxon>
        <taxon>Acidimicrobiia</taxon>
        <taxon>Acidimicrobiales</taxon>
        <taxon>Acidimicrobiaceae</taxon>
        <taxon>Ferrithrix</taxon>
    </lineage>
</organism>
<dbReference type="Proteomes" id="UP000184295">
    <property type="component" value="Unassembled WGS sequence"/>
</dbReference>
<dbReference type="InterPro" id="IPR011335">
    <property type="entry name" value="Restrct_endonuc-II-like"/>
</dbReference>
<proteinExistence type="predicted"/>
<evidence type="ECO:0000313" key="4">
    <source>
        <dbReference type="Proteomes" id="UP000184295"/>
    </source>
</evidence>
<name>A0A1M4SYT4_9ACTN</name>
<keyword evidence="3" id="KW-0540">Nuclease</keyword>
<dbReference type="GO" id="GO:0004519">
    <property type="term" value="F:endonuclease activity"/>
    <property type="evidence" value="ECO:0007669"/>
    <property type="project" value="UniProtKB-KW"/>
</dbReference>
<dbReference type="Pfam" id="PF04471">
    <property type="entry name" value="Mrr_cat"/>
    <property type="match status" value="1"/>
</dbReference>
<dbReference type="GO" id="GO:0003677">
    <property type="term" value="F:DNA binding"/>
    <property type="evidence" value="ECO:0007669"/>
    <property type="project" value="InterPro"/>
</dbReference>
<gene>
    <name evidence="3" type="ORF">SAMN02745225_00446</name>
</gene>
<keyword evidence="3" id="KW-0378">Hydrolase</keyword>
<dbReference type="EMBL" id="FQUL01000003">
    <property type="protein sequence ID" value="SHE37197.1"/>
    <property type="molecule type" value="Genomic_DNA"/>
</dbReference>
<dbReference type="RefSeq" id="WP_072788295.1">
    <property type="nucleotide sequence ID" value="NZ_FQUL01000003.1"/>
</dbReference>
<dbReference type="AlphaFoldDB" id="A0A1M4SYT4"/>
<dbReference type="SUPFAM" id="SSF52980">
    <property type="entry name" value="Restriction endonuclease-like"/>
    <property type="match status" value="1"/>
</dbReference>
<dbReference type="OrthoDB" id="3964845at2"/>
<dbReference type="STRING" id="1121881.SAMN02745225_00446"/>
<dbReference type="InterPro" id="IPR011856">
    <property type="entry name" value="tRNA_endonuc-like_dom_sf"/>
</dbReference>
<reference evidence="4" key="1">
    <citation type="submission" date="2016-11" db="EMBL/GenBank/DDBJ databases">
        <authorList>
            <person name="Varghese N."/>
            <person name="Submissions S."/>
        </authorList>
    </citation>
    <scope>NUCLEOTIDE SEQUENCE [LARGE SCALE GENOMIC DNA]</scope>
    <source>
        <strain evidence="4">DSM 19514</strain>
    </source>
</reference>
<feature type="compositionally biased region" description="Basic and acidic residues" evidence="1">
    <location>
        <begin position="12"/>
        <end position="22"/>
    </location>
</feature>
<dbReference type="Gene3D" id="3.40.1350.10">
    <property type="match status" value="1"/>
</dbReference>
<sequence length="249" mass="27773">MEDSSAQSAEFESPKKRTDAHRRGYEFQPFVGNLFRAQHFKVEEKAGISTPRQVDLLATRGEEVYLIETKWQQDPADIDDVDALFTRLEPVPPGVVGLLVSFSGFTQSVIDKVKEKSSRPVLLVSEVEIEQALGWSGDFISLLRRKRSALLTHRRVLIDEVPEPRSNEVPEGFICGPSGPVEVLRAHLVLVGDRVLPKGDPQLTHPTLDLTLRSTHESKRSEILGLVLGFSWGKQKGRCARAGPDLLFL</sequence>
<keyword evidence="3" id="KW-0255">Endonuclease</keyword>
<feature type="compositionally biased region" description="Polar residues" evidence="1">
    <location>
        <begin position="1"/>
        <end position="10"/>
    </location>
</feature>
<dbReference type="GO" id="GO:0009307">
    <property type="term" value="P:DNA restriction-modification system"/>
    <property type="evidence" value="ECO:0007669"/>
    <property type="project" value="InterPro"/>
</dbReference>
<evidence type="ECO:0000256" key="1">
    <source>
        <dbReference type="SAM" id="MobiDB-lite"/>
    </source>
</evidence>
<feature type="domain" description="Restriction endonuclease type IV Mrr" evidence="2">
    <location>
        <begin position="24"/>
        <end position="131"/>
    </location>
</feature>
<evidence type="ECO:0000259" key="2">
    <source>
        <dbReference type="Pfam" id="PF04471"/>
    </source>
</evidence>
<keyword evidence="4" id="KW-1185">Reference proteome</keyword>
<accession>A0A1M4SYT4</accession>
<evidence type="ECO:0000313" key="3">
    <source>
        <dbReference type="EMBL" id="SHE37197.1"/>
    </source>
</evidence>